<feature type="domain" description="HTH tetR-type" evidence="3">
    <location>
        <begin position="3"/>
        <end position="63"/>
    </location>
</feature>
<keyword evidence="5" id="KW-1185">Reference proteome</keyword>
<dbReference type="InterPro" id="IPR039532">
    <property type="entry name" value="TetR_C_Firmicutes"/>
</dbReference>
<dbReference type="GO" id="GO:0003677">
    <property type="term" value="F:DNA binding"/>
    <property type="evidence" value="ECO:0007669"/>
    <property type="project" value="UniProtKB-UniRule"/>
</dbReference>
<name>A0A1I0V7Y7_9CLOT</name>
<reference evidence="4 5" key="1">
    <citation type="submission" date="2016-10" db="EMBL/GenBank/DDBJ databases">
        <authorList>
            <person name="de Groot N.N."/>
        </authorList>
    </citation>
    <scope>NUCLEOTIDE SEQUENCE [LARGE SCALE GENOMIC DNA]</scope>
    <source>
        <strain evidence="4 5">DSM 12271</strain>
    </source>
</reference>
<proteinExistence type="predicted"/>
<dbReference type="Pfam" id="PF14278">
    <property type="entry name" value="TetR_C_8"/>
    <property type="match status" value="1"/>
</dbReference>
<dbReference type="InterPro" id="IPR001647">
    <property type="entry name" value="HTH_TetR"/>
</dbReference>
<dbReference type="AlphaFoldDB" id="A0A1I0V7Y7"/>
<evidence type="ECO:0000313" key="4">
    <source>
        <dbReference type="EMBL" id="SFA72160.1"/>
    </source>
</evidence>
<protein>
    <submittedName>
        <fullName evidence="4">Probable dihydroxyacetone kinase regulator</fullName>
    </submittedName>
</protein>
<dbReference type="EMBL" id="FOKI01000001">
    <property type="protein sequence ID" value="SFA72160.1"/>
    <property type="molecule type" value="Genomic_DNA"/>
</dbReference>
<dbReference type="Pfam" id="PF00440">
    <property type="entry name" value="TetR_N"/>
    <property type="match status" value="1"/>
</dbReference>
<dbReference type="SUPFAM" id="SSF46689">
    <property type="entry name" value="Homeodomain-like"/>
    <property type="match status" value="1"/>
</dbReference>
<dbReference type="PANTHER" id="PTHR43479">
    <property type="entry name" value="ACREF/ENVCD OPERON REPRESSOR-RELATED"/>
    <property type="match status" value="1"/>
</dbReference>
<keyword evidence="1 2" id="KW-0238">DNA-binding</keyword>
<dbReference type="PANTHER" id="PTHR43479:SF7">
    <property type="entry name" value="TETR-FAMILY TRANSCRIPTIONAL REGULATOR"/>
    <property type="match status" value="1"/>
</dbReference>
<dbReference type="InterPro" id="IPR050624">
    <property type="entry name" value="HTH-type_Tx_Regulator"/>
</dbReference>
<evidence type="ECO:0000259" key="3">
    <source>
        <dbReference type="PROSITE" id="PS50977"/>
    </source>
</evidence>
<evidence type="ECO:0000256" key="2">
    <source>
        <dbReference type="PROSITE-ProRule" id="PRU00335"/>
    </source>
</evidence>
<dbReference type="STRING" id="84698.SAMN04488528_1001204"/>
<dbReference type="OrthoDB" id="9810250at2"/>
<evidence type="ECO:0000313" key="5">
    <source>
        <dbReference type="Proteomes" id="UP000198619"/>
    </source>
</evidence>
<accession>A0A1I0V7Y7</accession>
<dbReference type="GO" id="GO:0016301">
    <property type="term" value="F:kinase activity"/>
    <property type="evidence" value="ECO:0007669"/>
    <property type="project" value="UniProtKB-KW"/>
</dbReference>
<sequence>MSQTTKKALAQSLKNLMNSKSLSKITVNDIVKDCGVNRRTFYYHFQDIYALLEWIFRNEVTSVMAENKTYETWQQGFLMIFLYLEQNHKLVLNTYNSIGRDQLEIHLYSAVYKLVFDVVDEVAVEMKVSEKDKEFVVNFYKFALVGLLLEWIRTDMVEDPEKIIDNLNKVINGDIHRALLKCEVNQLRIT</sequence>
<gene>
    <name evidence="4" type="ORF">SAMN04488528_1001204</name>
</gene>
<keyword evidence="4" id="KW-0418">Kinase</keyword>
<keyword evidence="4" id="KW-0808">Transferase</keyword>
<organism evidence="4 5">
    <name type="scientific">Clostridium frigidicarnis</name>
    <dbReference type="NCBI Taxonomy" id="84698"/>
    <lineage>
        <taxon>Bacteria</taxon>
        <taxon>Bacillati</taxon>
        <taxon>Bacillota</taxon>
        <taxon>Clostridia</taxon>
        <taxon>Eubacteriales</taxon>
        <taxon>Clostridiaceae</taxon>
        <taxon>Clostridium</taxon>
    </lineage>
</organism>
<evidence type="ECO:0000256" key="1">
    <source>
        <dbReference type="ARBA" id="ARBA00023125"/>
    </source>
</evidence>
<dbReference type="InterPro" id="IPR009057">
    <property type="entry name" value="Homeodomain-like_sf"/>
</dbReference>
<dbReference type="PROSITE" id="PS50977">
    <property type="entry name" value="HTH_TETR_2"/>
    <property type="match status" value="1"/>
</dbReference>
<dbReference type="RefSeq" id="WP_090037900.1">
    <property type="nucleotide sequence ID" value="NZ_FOKI01000001.1"/>
</dbReference>
<dbReference type="Gene3D" id="1.10.357.10">
    <property type="entry name" value="Tetracycline Repressor, domain 2"/>
    <property type="match status" value="1"/>
</dbReference>
<dbReference type="Proteomes" id="UP000198619">
    <property type="component" value="Unassembled WGS sequence"/>
</dbReference>
<feature type="DNA-binding region" description="H-T-H motif" evidence="2">
    <location>
        <begin position="26"/>
        <end position="45"/>
    </location>
</feature>